<evidence type="ECO:0000259" key="1">
    <source>
        <dbReference type="SMART" id="SM00849"/>
    </source>
</evidence>
<dbReference type="EMBL" id="JAIWJX010000002">
    <property type="protein sequence ID" value="MCK6256243.1"/>
    <property type="molecule type" value="Genomic_DNA"/>
</dbReference>
<evidence type="ECO:0000313" key="2">
    <source>
        <dbReference type="EMBL" id="MCK6256243.1"/>
    </source>
</evidence>
<evidence type="ECO:0000313" key="3">
    <source>
        <dbReference type="Proteomes" id="UP001139011"/>
    </source>
</evidence>
<keyword evidence="3" id="KW-1185">Reference proteome</keyword>
<dbReference type="RefSeq" id="WP_248251942.1">
    <property type="nucleotide sequence ID" value="NZ_JAIWJX010000002.1"/>
</dbReference>
<dbReference type="PANTHER" id="PTHR36839">
    <property type="entry name" value="METALLO-BETA-LACTAMASE FAMILY PROTEIN (AFU_ORTHOLOGUE AFUA_5G12770)"/>
    <property type="match status" value="1"/>
</dbReference>
<dbReference type="InterPro" id="IPR036866">
    <property type="entry name" value="RibonucZ/Hydroxyglut_hydro"/>
</dbReference>
<accession>A0A9X2BG66</accession>
<sequence>MNFIICETCGVQYQETIIPSQCIVCSEERQYVNPNGQTWTTLEEMKKPNNYQNDIINEEPGLHSITTIPEFGIGQTAYLIQESGFNVLWDCITYIDEKTIKQINKLGGIQVIALSHPHFYSTQVEWAEAFDAPIYIHEDDKEWITRKSDQIKFWSGESLNLQDGLTIHRLGGHFKGGSVLEWRKGNNQKGILLTGDVITVVADRKWVSFMYSYPNLIPLPAFTVNDIAQKVKPLQFDKLYNAFHRVVKQNANQSVQKSAERYIKALEGTLFNT</sequence>
<dbReference type="SMART" id="SM00849">
    <property type="entry name" value="Lactamase_B"/>
    <property type="match status" value="1"/>
</dbReference>
<comment type="caution">
    <text evidence="2">The sequence shown here is derived from an EMBL/GenBank/DDBJ whole genome shotgun (WGS) entry which is preliminary data.</text>
</comment>
<gene>
    <name evidence="2" type="ORF">LCY76_06475</name>
</gene>
<dbReference type="SUPFAM" id="SSF56281">
    <property type="entry name" value="Metallo-hydrolase/oxidoreductase"/>
    <property type="match status" value="1"/>
</dbReference>
<name>A0A9X2BG66_9BACL</name>
<dbReference type="Gene3D" id="3.60.15.10">
    <property type="entry name" value="Ribonuclease Z/Hydroxyacylglutathione hydrolase-like"/>
    <property type="match status" value="1"/>
</dbReference>
<protein>
    <recommendedName>
        <fullName evidence="1">Metallo-beta-lactamase domain-containing protein</fullName>
    </recommendedName>
</protein>
<dbReference type="AlphaFoldDB" id="A0A9X2BG66"/>
<proteinExistence type="predicted"/>
<dbReference type="Proteomes" id="UP001139011">
    <property type="component" value="Unassembled WGS sequence"/>
</dbReference>
<feature type="domain" description="Metallo-beta-lactamase" evidence="1">
    <location>
        <begin position="74"/>
        <end position="244"/>
    </location>
</feature>
<dbReference type="PANTHER" id="PTHR36839:SF1">
    <property type="entry name" value="METALLO-BETA-LACTAMASE FAMILY PROTEIN (AFU_ORTHOLOGUE AFUA_5G12770)"/>
    <property type="match status" value="1"/>
</dbReference>
<organism evidence="2 3">
    <name type="scientific">Fictibacillus marinisediminis</name>
    <dbReference type="NCBI Taxonomy" id="2878389"/>
    <lineage>
        <taxon>Bacteria</taxon>
        <taxon>Bacillati</taxon>
        <taxon>Bacillota</taxon>
        <taxon>Bacilli</taxon>
        <taxon>Bacillales</taxon>
        <taxon>Fictibacillaceae</taxon>
        <taxon>Fictibacillus</taxon>
    </lineage>
</organism>
<reference evidence="2" key="1">
    <citation type="submission" date="2021-09" db="EMBL/GenBank/DDBJ databases">
        <title>Genome analysis of Fictibacillus sp. KIGAM418 isolated from marine sediment.</title>
        <authorList>
            <person name="Seo M.-J."/>
            <person name="Cho E.-S."/>
            <person name="Hwang C.Y."/>
        </authorList>
    </citation>
    <scope>NUCLEOTIDE SEQUENCE</scope>
    <source>
        <strain evidence="2">KIGAM418</strain>
    </source>
</reference>
<dbReference type="InterPro" id="IPR001279">
    <property type="entry name" value="Metallo-B-lactamas"/>
</dbReference>